<dbReference type="HOGENOM" id="CLU_2369573_0_0_4"/>
<dbReference type="AlphaFoldDB" id="A0A0B7IY36"/>
<gene>
    <name evidence="2" type="ORF">BN1209_0375</name>
</gene>
<organism evidence="2 3">
    <name type="scientific">Candidatus Methylopumilus turicensis</name>
    <dbReference type="NCBI Taxonomy" id="1581680"/>
    <lineage>
        <taxon>Bacteria</taxon>
        <taxon>Pseudomonadati</taxon>
        <taxon>Pseudomonadota</taxon>
        <taxon>Betaproteobacteria</taxon>
        <taxon>Nitrosomonadales</taxon>
        <taxon>Methylophilaceae</taxon>
        <taxon>Candidatus Methylopumilus</taxon>
    </lineage>
</organism>
<keyword evidence="1" id="KW-0812">Transmembrane</keyword>
<protein>
    <submittedName>
        <fullName evidence="2">Uncharacterized protein</fullName>
    </submittedName>
</protein>
<name>A0A0B7IY36_9PROT</name>
<accession>A0A0B7IY36</accession>
<proteinExistence type="predicted"/>
<keyword evidence="1" id="KW-0472">Membrane</keyword>
<evidence type="ECO:0000313" key="3">
    <source>
        <dbReference type="Proteomes" id="UP000056322"/>
    </source>
</evidence>
<keyword evidence="1" id="KW-1133">Transmembrane helix</keyword>
<reference evidence="3" key="1">
    <citation type="submission" date="2014-12" db="EMBL/GenBank/DDBJ databases">
        <authorList>
            <person name="Salcher M.M."/>
        </authorList>
    </citation>
    <scope>NUCLEOTIDE SEQUENCE [LARGE SCALE GENOMIC DNA]</scope>
    <source>
        <strain evidence="3">MMS-10A-171</strain>
    </source>
</reference>
<dbReference type="KEGG" id="mbac:BN1209_0375"/>
<evidence type="ECO:0000256" key="1">
    <source>
        <dbReference type="SAM" id="Phobius"/>
    </source>
</evidence>
<dbReference type="Proteomes" id="UP000056322">
    <property type="component" value="Chromosome 1"/>
</dbReference>
<dbReference type="RefSeq" id="WP_144402528.1">
    <property type="nucleotide sequence ID" value="NZ_LN794158.1"/>
</dbReference>
<feature type="transmembrane region" description="Helical" evidence="1">
    <location>
        <begin position="58"/>
        <end position="81"/>
    </location>
</feature>
<dbReference type="STRING" id="1581680.BN1209_0375"/>
<dbReference type="EMBL" id="LN794158">
    <property type="protein sequence ID" value="CEN55425.1"/>
    <property type="molecule type" value="Genomic_DNA"/>
</dbReference>
<sequence length="95" mass="10556">MTLKYFTTLIIGLMFCFCLLGKQVNHSSPEFMDGFSIQDVVPESSNHDDSSDINDDGILTLLIPFISLLLAILPTSIVRLYSQPPLIAPKRPPSF</sequence>
<keyword evidence="3" id="KW-1185">Reference proteome</keyword>
<evidence type="ECO:0000313" key="2">
    <source>
        <dbReference type="EMBL" id="CEN55425.1"/>
    </source>
</evidence>